<evidence type="ECO:0000313" key="2">
    <source>
        <dbReference type="EMBL" id="KIX10567.1"/>
    </source>
</evidence>
<keyword evidence="1" id="KW-0812">Transmembrane</keyword>
<evidence type="ECO:0000313" key="3">
    <source>
        <dbReference type="Proteomes" id="UP000053617"/>
    </source>
</evidence>
<feature type="transmembrane region" description="Helical" evidence="1">
    <location>
        <begin position="146"/>
        <end position="166"/>
    </location>
</feature>
<dbReference type="RefSeq" id="XP_013277703.1">
    <property type="nucleotide sequence ID" value="XM_013422249.1"/>
</dbReference>
<feature type="transmembrane region" description="Helical" evidence="1">
    <location>
        <begin position="483"/>
        <end position="503"/>
    </location>
</feature>
<feature type="transmembrane region" description="Helical" evidence="1">
    <location>
        <begin position="62"/>
        <end position="81"/>
    </location>
</feature>
<protein>
    <submittedName>
        <fullName evidence="2">Uncharacterized protein</fullName>
    </submittedName>
</protein>
<feature type="transmembrane region" description="Helical" evidence="1">
    <location>
        <begin position="87"/>
        <end position="108"/>
    </location>
</feature>
<evidence type="ECO:0000256" key="1">
    <source>
        <dbReference type="SAM" id="Phobius"/>
    </source>
</evidence>
<dbReference type="Proteomes" id="UP000053617">
    <property type="component" value="Unassembled WGS sequence"/>
</dbReference>
<dbReference type="VEuPathDB" id="FungiDB:Z518_01651"/>
<dbReference type="EMBL" id="KN847475">
    <property type="protein sequence ID" value="KIX10567.1"/>
    <property type="molecule type" value="Genomic_DNA"/>
</dbReference>
<organism evidence="2 3">
    <name type="scientific">Rhinocladiella mackenziei CBS 650.93</name>
    <dbReference type="NCBI Taxonomy" id="1442369"/>
    <lineage>
        <taxon>Eukaryota</taxon>
        <taxon>Fungi</taxon>
        <taxon>Dikarya</taxon>
        <taxon>Ascomycota</taxon>
        <taxon>Pezizomycotina</taxon>
        <taxon>Eurotiomycetes</taxon>
        <taxon>Chaetothyriomycetidae</taxon>
        <taxon>Chaetothyriales</taxon>
        <taxon>Herpotrichiellaceae</taxon>
        <taxon>Rhinocladiella</taxon>
    </lineage>
</organism>
<dbReference type="HOGENOM" id="CLU_019894_0_0_1"/>
<reference evidence="2 3" key="1">
    <citation type="submission" date="2015-01" db="EMBL/GenBank/DDBJ databases">
        <title>The Genome Sequence of Rhinocladiella mackenzie CBS 650.93.</title>
        <authorList>
            <consortium name="The Broad Institute Genomics Platform"/>
            <person name="Cuomo C."/>
            <person name="de Hoog S."/>
            <person name="Gorbushina A."/>
            <person name="Stielow B."/>
            <person name="Teixiera M."/>
            <person name="Abouelleil A."/>
            <person name="Chapman S.B."/>
            <person name="Priest M."/>
            <person name="Young S.K."/>
            <person name="Wortman J."/>
            <person name="Nusbaum C."/>
            <person name="Birren B."/>
        </authorList>
    </citation>
    <scope>NUCLEOTIDE SEQUENCE [LARGE SCALE GENOMIC DNA]</scope>
    <source>
        <strain evidence="2 3">CBS 650.93</strain>
    </source>
</reference>
<keyword evidence="1" id="KW-1133">Transmembrane helix</keyword>
<dbReference type="AlphaFoldDB" id="A0A0D2G6I8"/>
<gene>
    <name evidence="2" type="ORF">Z518_01651</name>
</gene>
<proteinExistence type="predicted"/>
<keyword evidence="1" id="KW-0472">Membrane</keyword>
<dbReference type="OrthoDB" id="5420013at2759"/>
<keyword evidence="3" id="KW-1185">Reference proteome</keyword>
<sequence>MVGKAKSVELYHPEPVPLKRDSRKSLFRPSWITIPTTDSSERLLPESCGKPGSKPRVPLKDVFLLSIELLCLVAGLLTVFYSRVAIFLGQINQLIAIGFLLAVMAVCLEGQILRTAIMHTASRNGSTIQDLDALLRKDPFASKIHPMYRILLLSLLGLPLLLSIGYKTFVGGESTIVVHMGDGFFGFSSTPGKQRIGDGLSILSDVYVPFWIDPALNRTYGFNMYIAADNKTAMIVDSPYPSYLTAIQSSLSNGETVSLSATVNATVSEMVNLTEAERNSDDFWATVQNDFGHDRTTNGGNVEGANNALWAGMGGGFSTNFSIMYFSAWNTTRNETFESEAIRTEQTRRVARATWVISSSDIMLTEAELIENSTLANQTLLQSNAIGLQEMFSIFLGEYDWHNRAAAFDFPYPSPRNGELRYFQPVNTIPPLAATMAWARITSLDTIDRPQGIQSGSLRVQTGYSKAERNIVTIKTVPILRRLPLLALLLLINPLLSLACVVVKASFLYRSPIGDNFNTISLFAAARKSDLRTVKGASLTGELTRKVPVAFSIESNSLPGHGTEGRGGVEHVVLSLDQVDRRSGRIKRGTVYS</sequence>
<name>A0A0D2G6I8_9EURO</name>
<dbReference type="GeneID" id="25289722"/>
<accession>A0A0D2G6I8</accession>